<accession>A0A2H0W8N5</accession>
<dbReference type="GO" id="GO:0019843">
    <property type="term" value="F:rRNA binding"/>
    <property type="evidence" value="ECO:0007669"/>
    <property type="project" value="UniProtKB-KW"/>
</dbReference>
<dbReference type="SUPFAM" id="SSF46992">
    <property type="entry name" value="Ribosomal protein S20"/>
    <property type="match status" value="1"/>
</dbReference>
<evidence type="ECO:0000256" key="1">
    <source>
        <dbReference type="ARBA" id="ARBA00022730"/>
    </source>
</evidence>
<keyword evidence="4" id="KW-0687">Ribonucleoprotein</keyword>
<dbReference type="Pfam" id="PF01649">
    <property type="entry name" value="Ribosomal_S20p"/>
    <property type="match status" value="1"/>
</dbReference>
<dbReference type="GO" id="GO:0003735">
    <property type="term" value="F:structural constituent of ribosome"/>
    <property type="evidence" value="ECO:0007669"/>
    <property type="project" value="InterPro"/>
</dbReference>
<dbReference type="GO" id="GO:1990904">
    <property type="term" value="C:ribonucleoprotein complex"/>
    <property type="evidence" value="ECO:0007669"/>
    <property type="project" value="UniProtKB-KW"/>
</dbReference>
<dbReference type="GO" id="GO:0005840">
    <property type="term" value="C:ribosome"/>
    <property type="evidence" value="ECO:0007669"/>
    <property type="project" value="UniProtKB-KW"/>
</dbReference>
<name>A0A2H0W8N5_9BACT</name>
<evidence type="ECO:0000313" key="7">
    <source>
        <dbReference type="EMBL" id="PIS08935.1"/>
    </source>
</evidence>
<dbReference type="InterPro" id="IPR036510">
    <property type="entry name" value="Ribosomal_bS20_sf"/>
</dbReference>
<evidence type="ECO:0000313" key="8">
    <source>
        <dbReference type="Proteomes" id="UP000230093"/>
    </source>
</evidence>
<evidence type="ECO:0000256" key="5">
    <source>
        <dbReference type="ARBA" id="ARBA00035136"/>
    </source>
</evidence>
<evidence type="ECO:0000256" key="4">
    <source>
        <dbReference type="ARBA" id="ARBA00023274"/>
    </source>
</evidence>
<dbReference type="NCBIfam" id="TIGR00029">
    <property type="entry name" value="S20"/>
    <property type="match status" value="1"/>
</dbReference>
<organism evidence="7 8">
    <name type="scientific">Candidatus Beckwithbacteria bacterium CG10_big_fil_rev_8_21_14_0_10_34_10</name>
    <dbReference type="NCBI Taxonomy" id="1974495"/>
    <lineage>
        <taxon>Bacteria</taxon>
        <taxon>Candidatus Beckwithiibacteriota</taxon>
    </lineage>
</organism>
<dbReference type="AlphaFoldDB" id="A0A2H0W8N5"/>
<dbReference type="Proteomes" id="UP000230093">
    <property type="component" value="Unassembled WGS sequence"/>
</dbReference>
<keyword evidence="1" id="KW-0699">rRNA-binding</keyword>
<sequence>MRQKPSKENLKEVYSYLNRAVKKNIIHKNKASRLKSRLSKLLKK</sequence>
<dbReference type="InterPro" id="IPR002583">
    <property type="entry name" value="Ribosomal_bS20"/>
</dbReference>
<dbReference type="EMBL" id="PEZT01000024">
    <property type="protein sequence ID" value="PIS08935.1"/>
    <property type="molecule type" value="Genomic_DNA"/>
</dbReference>
<reference evidence="8" key="1">
    <citation type="submission" date="2017-09" db="EMBL/GenBank/DDBJ databases">
        <title>Depth-based differentiation of microbial function through sediment-hosted aquifers and enrichment of novel symbionts in the deep terrestrial subsurface.</title>
        <authorList>
            <person name="Probst A.J."/>
            <person name="Ladd B."/>
            <person name="Jarett J.K."/>
            <person name="Geller-Mcgrath D.E."/>
            <person name="Sieber C.M.K."/>
            <person name="Emerson J.B."/>
            <person name="Anantharaman K."/>
            <person name="Thomas B.C."/>
            <person name="Malmstrom R."/>
            <person name="Stieglmeier M."/>
            <person name="Klingl A."/>
            <person name="Woyke T."/>
            <person name="Ryan C.M."/>
            <person name="Banfield J.F."/>
        </authorList>
    </citation>
    <scope>NUCLEOTIDE SEQUENCE [LARGE SCALE GENOMIC DNA]</scope>
</reference>
<dbReference type="Gene3D" id="1.20.58.110">
    <property type="entry name" value="Ribosomal protein S20"/>
    <property type="match status" value="1"/>
</dbReference>
<evidence type="ECO:0000256" key="2">
    <source>
        <dbReference type="ARBA" id="ARBA00022884"/>
    </source>
</evidence>
<gene>
    <name evidence="7" type="ORF">COT75_04255</name>
</gene>
<keyword evidence="3" id="KW-0689">Ribosomal protein</keyword>
<evidence type="ECO:0000256" key="3">
    <source>
        <dbReference type="ARBA" id="ARBA00022980"/>
    </source>
</evidence>
<comment type="caution">
    <text evidence="7">The sequence shown here is derived from an EMBL/GenBank/DDBJ whole genome shotgun (WGS) entry which is preliminary data.</text>
</comment>
<protein>
    <recommendedName>
        <fullName evidence="5">Small ribosomal subunit protein bS20</fullName>
    </recommendedName>
    <alternativeName>
        <fullName evidence="6">30S ribosomal protein S20</fullName>
    </alternativeName>
</protein>
<keyword evidence="2" id="KW-0694">RNA-binding</keyword>
<evidence type="ECO:0000256" key="6">
    <source>
        <dbReference type="ARBA" id="ARBA00035343"/>
    </source>
</evidence>
<dbReference type="GO" id="GO:0006412">
    <property type="term" value="P:translation"/>
    <property type="evidence" value="ECO:0007669"/>
    <property type="project" value="InterPro"/>
</dbReference>
<proteinExistence type="predicted"/>